<feature type="region of interest" description="Disordered" evidence="1">
    <location>
        <begin position="165"/>
        <end position="190"/>
    </location>
</feature>
<sequence length="190" mass="20906">MLPLTLRPLESPSTPSSPSWRHRLIPPRQLDASATMTLTILACIHHHHHRLDDLSSNTPVAQTTQVCVLMHHTSDEPRVVSPFRVGTIPPMPVLPPASSETTWNSTSECHVLAFAYILPILPLVTRSSKHWHRAPLQTSQHCKHRTPEADFLPLRGAIEHVVNTDTDGGVLVPDGGCPGPDRAVHDRSGE</sequence>
<dbReference type="EMBL" id="KZ857398">
    <property type="protein sequence ID" value="RDX50604.1"/>
    <property type="molecule type" value="Genomic_DNA"/>
</dbReference>
<dbReference type="AlphaFoldDB" id="A0A371DDI0"/>
<feature type="compositionally biased region" description="Low complexity" evidence="1">
    <location>
        <begin position="1"/>
        <end position="19"/>
    </location>
</feature>
<organism evidence="2 3">
    <name type="scientific">Lentinus brumalis</name>
    <dbReference type="NCBI Taxonomy" id="2498619"/>
    <lineage>
        <taxon>Eukaryota</taxon>
        <taxon>Fungi</taxon>
        <taxon>Dikarya</taxon>
        <taxon>Basidiomycota</taxon>
        <taxon>Agaricomycotina</taxon>
        <taxon>Agaricomycetes</taxon>
        <taxon>Polyporales</taxon>
        <taxon>Polyporaceae</taxon>
        <taxon>Lentinus</taxon>
    </lineage>
</organism>
<keyword evidence="3" id="KW-1185">Reference proteome</keyword>
<name>A0A371DDI0_9APHY</name>
<proteinExistence type="predicted"/>
<evidence type="ECO:0000313" key="3">
    <source>
        <dbReference type="Proteomes" id="UP000256964"/>
    </source>
</evidence>
<feature type="region of interest" description="Disordered" evidence="1">
    <location>
        <begin position="1"/>
        <end position="23"/>
    </location>
</feature>
<evidence type="ECO:0000256" key="1">
    <source>
        <dbReference type="SAM" id="MobiDB-lite"/>
    </source>
</evidence>
<evidence type="ECO:0000313" key="2">
    <source>
        <dbReference type="EMBL" id="RDX50604.1"/>
    </source>
</evidence>
<dbReference type="Proteomes" id="UP000256964">
    <property type="component" value="Unassembled WGS sequence"/>
</dbReference>
<protein>
    <submittedName>
        <fullName evidence="2">Uncharacterized protein</fullName>
    </submittedName>
</protein>
<reference evidence="2 3" key="1">
    <citation type="journal article" date="2018" name="Biotechnol. Biofuels">
        <title>Integrative visual omics of the white-rot fungus Polyporus brumalis exposes the biotechnological potential of its oxidative enzymes for delignifying raw plant biomass.</title>
        <authorList>
            <person name="Miyauchi S."/>
            <person name="Rancon A."/>
            <person name="Drula E."/>
            <person name="Hage H."/>
            <person name="Chaduli D."/>
            <person name="Favel A."/>
            <person name="Grisel S."/>
            <person name="Henrissat B."/>
            <person name="Herpoel-Gimbert I."/>
            <person name="Ruiz-Duenas F.J."/>
            <person name="Chevret D."/>
            <person name="Hainaut M."/>
            <person name="Lin J."/>
            <person name="Wang M."/>
            <person name="Pangilinan J."/>
            <person name="Lipzen A."/>
            <person name="Lesage-Meessen L."/>
            <person name="Navarro D."/>
            <person name="Riley R."/>
            <person name="Grigoriev I.V."/>
            <person name="Zhou S."/>
            <person name="Raouche S."/>
            <person name="Rosso M.N."/>
        </authorList>
    </citation>
    <scope>NUCLEOTIDE SEQUENCE [LARGE SCALE GENOMIC DNA]</scope>
    <source>
        <strain evidence="2 3">BRFM 1820</strain>
    </source>
</reference>
<accession>A0A371DDI0</accession>
<gene>
    <name evidence="2" type="ORF">OH76DRAFT_429691</name>
</gene>